<dbReference type="Gene3D" id="3.40.960.10">
    <property type="entry name" value="VSR Endonuclease"/>
    <property type="match status" value="1"/>
</dbReference>
<dbReference type="InterPro" id="IPR011335">
    <property type="entry name" value="Restrct_endonuc-II-like"/>
</dbReference>
<proteinExistence type="predicted"/>
<dbReference type="KEGG" id="cik:H0194_02255"/>
<organism evidence="2 3">
    <name type="scientific">Corynebacterium incognita</name>
    <dbReference type="NCBI Taxonomy" id="2754725"/>
    <lineage>
        <taxon>Bacteria</taxon>
        <taxon>Bacillati</taxon>
        <taxon>Actinomycetota</taxon>
        <taxon>Actinomycetes</taxon>
        <taxon>Mycobacteriales</taxon>
        <taxon>Corynebacteriaceae</taxon>
        <taxon>Corynebacterium</taxon>
    </lineage>
</organism>
<dbReference type="Proteomes" id="UP000515743">
    <property type="component" value="Chromosome"/>
</dbReference>
<dbReference type="EMBL" id="CP059404">
    <property type="protein sequence ID" value="QNE89886.1"/>
    <property type="molecule type" value="Genomic_DNA"/>
</dbReference>
<dbReference type="InterPro" id="IPR049468">
    <property type="entry name" value="Restrct_endonuc-II-like_dom"/>
</dbReference>
<sequence>MDSRAFALAALEEVYAEKNGLQFLERHEAVAPRLTAWARELLGQAAIGADSMPEREVVRDLKARGLKVQSNYRIGDYRWDIVVPRTKVAVEIDGFRYHSSENADTFFRDRWKGNDATLRGYTVLRYTGACVKYHREDVVCQIISACSGKPFLPAALWRWHVRIAPL</sequence>
<dbReference type="RefSeq" id="WP_185176260.1">
    <property type="nucleotide sequence ID" value="NZ_CP059404.1"/>
</dbReference>
<evidence type="ECO:0000313" key="3">
    <source>
        <dbReference type="Proteomes" id="UP000515743"/>
    </source>
</evidence>
<protein>
    <submittedName>
        <fullName evidence="2">DUF559 domain-containing protein</fullName>
    </submittedName>
</protein>
<dbReference type="Pfam" id="PF18741">
    <property type="entry name" value="MTES_1575"/>
    <property type="match status" value="1"/>
</dbReference>
<evidence type="ECO:0000313" key="2">
    <source>
        <dbReference type="EMBL" id="QNE89886.1"/>
    </source>
</evidence>
<dbReference type="AlphaFoldDB" id="A0A7G7CQM0"/>
<accession>A0A7G7CQM0</accession>
<name>A0A7G7CQM0_9CORY</name>
<keyword evidence="3" id="KW-1185">Reference proteome</keyword>
<evidence type="ECO:0000259" key="1">
    <source>
        <dbReference type="Pfam" id="PF18741"/>
    </source>
</evidence>
<dbReference type="SUPFAM" id="SSF52980">
    <property type="entry name" value="Restriction endonuclease-like"/>
    <property type="match status" value="1"/>
</dbReference>
<reference evidence="2 3" key="1">
    <citation type="submission" date="2020-07" db="EMBL/GenBank/DDBJ databases">
        <title>Complete genome and description of Corynebacterium incognita strain Marseille-Q3630 sp. nov.</title>
        <authorList>
            <person name="Boxberger M."/>
        </authorList>
    </citation>
    <scope>NUCLEOTIDE SEQUENCE [LARGE SCALE GENOMIC DNA]</scope>
    <source>
        <strain evidence="2 3">Marseille-Q3630</strain>
    </source>
</reference>
<feature type="domain" description="Restriction endonuclease type II-like" evidence="1">
    <location>
        <begin position="54"/>
        <end position="144"/>
    </location>
</feature>
<gene>
    <name evidence="2" type="ORF">H0194_02255</name>
</gene>